<gene>
    <name evidence="1" type="ORF">Tci_028635</name>
</gene>
<dbReference type="AlphaFoldDB" id="A0A6L2L739"/>
<proteinExistence type="predicted"/>
<protein>
    <submittedName>
        <fullName evidence="1">Uncharacterized protein</fullName>
    </submittedName>
</protein>
<accession>A0A6L2L739</accession>
<evidence type="ECO:0000313" key="1">
    <source>
        <dbReference type="EMBL" id="GEU56657.1"/>
    </source>
</evidence>
<organism evidence="1">
    <name type="scientific">Tanacetum cinerariifolium</name>
    <name type="common">Dalmatian daisy</name>
    <name type="synonym">Chrysanthemum cinerariifolium</name>
    <dbReference type="NCBI Taxonomy" id="118510"/>
    <lineage>
        <taxon>Eukaryota</taxon>
        <taxon>Viridiplantae</taxon>
        <taxon>Streptophyta</taxon>
        <taxon>Embryophyta</taxon>
        <taxon>Tracheophyta</taxon>
        <taxon>Spermatophyta</taxon>
        <taxon>Magnoliopsida</taxon>
        <taxon>eudicotyledons</taxon>
        <taxon>Gunneridae</taxon>
        <taxon>Pentapetalae</taxon>
        <taxon>asterids</taxon>
        <taxon>campanulids</taxon>
        <taxon>Asterales</taxon>
        <taxon>Asteraceae</taxon>
        <taxon>Asteroideae</taxon>
        <taxon>Anthemideae</taxon>
        <taxon>Anthemidinae</taxon>
        <taxon>Tanacetum</taxon>
    </lineage>
</organism>
<sequence length="101" mass="11267">MSSYYADTHMELSLLAGDYGIQLKNMGMGITDGTKKLESKLDLLAADLSFDNSRPMGIRADMTNFTIDIDVQQANDIPPIKILAKNQIDSYTTQAWFSQDK</sequence>
<reference evidence="1" key="1">
    <citation type="journal article" date="2019" name="Sci. Rep.">
        <title>Draft genome of Tanacetum cinerariifolium, the natural source of mosquito coil.</title>
        <authorList>
            <person name="Yamashiro T."/>
            <person name="Shiraishi A."/>
            <person name="Satake H."/>
            <person name="Nakayama K."/>
        </authorList>
    </citation>
    <scope>NUCLEOTIDE SEQUENCE</scope>
</reference>
<dbReference type="EMBL" id="BKCJ010003698">
    <property type="protein sequence ID" value="GEU56657.1"/>
    <property type="molecule type" value="Genomic_DNA"/>
</dbReference>
<comment type="caution">
    <text evidence="1">The sequence shown here is derived from an EMBL/GenBank/DDBJ whole genome shotgun (WGS) entry which is preliminary data.</text>
</comment>
<name>A0A6L2L739_TANCI</name>